<keyword evidence="24" id="KW-1185">Reference proteome</keyword>
<keyword evidence="17" id="KW-1015">Disulfide bond</keyword>
<feature type="region of interest" description="Disordered" evidence="18">
    <location>
        <begin position="844"/>
        <end position="870"/>
    </location>
</feature>
<evidence type="ECO:0000256" key="3">
    <source>
        <dbReference type="ARBA" id="ARBA00022448"/>
    </source>
</evidence>
<evidence type="ECO:0008006" key="25">
    <source>
        <dbReference type="Google" id="ProtNLM"/>
    </source>
</evidence>
<evidence type="ECO:0000256" key="7">
    <source>
        <dbReference type="ARBA" id="ARBA00023018"/>
    </source>
</evidence>
<keyword evidence="9 19" id="KW-0472">Membrane</keyword>
<dbReference type="Gene3D" id="3.40.50.2300">
    <property type="match status" value="2"/>
</dbReference>
<dbReference type="SUPFAM" id="SSF53822">
    <property type="entry name" value="Periplasmic binding protein-like I"/>
    <property type="match status" value="1"/>
</dbReference>
<sequence>MFKFNKIVTFYVILTLIDLRCMRVRAEKIPIGVVFDQNTEEIQNAFKFAMVQHSTSNRSRLDFQLYVDVINTADAFKLSRLICNQFGRGVMAMLGAVTPDSFDTLHSYSNTFQMPFVTPWFPEKVIPPSSGLIDYAVSMRPDYHRAVIDTITFYGWKNVIYVYDSHDGLLRLQQLYQSLQPGNATFRISNVKRVSNATDVIAFLGSIERLDRWSNKYVVLDSTTQLAKEALILHVRDVRLGRRNYHYFLSGLVMDDRWEREVTEFGAINITGFRVLDFSRKVVRDFIDVWKKNSISAQAALMYDAVQVLVDAIVRLLRKKPDILRGTIRRNANVNTSRIIDCNPKGKITPYEHGDKISRMIKKTELDGLTGSLRFNEEGHRRNFTLQIMELTVDGEMVKIATWYDNRGLVPVVPKLSPLSPPGTYDRNKTYIVSTIEEPPYVMRHKAGGPESTPNDPYRGFCVDLAKMLSDKLEIKYDLRLVKDGKYGNDNPKIVGGWDGMVGELVRKEVDMAIAPLTITLERETVIDFSKPFLSFDVKTKKNSFKDPTTIFSFLHPLSKEIWLCIIFSLFAVSVVLFLVSRFSPHEWRLISFTDSQTSDHSEVATTKTTAVNEFTFWNSMWFSLGSFMQQGSDITPRSISGRIVGSVWWFFALIVISSYTANLASYLTLTRISEPSQSYNKLATCPEDTAGNLGNSMFQEGGEGNGWLNFIFDPAGSNSENDKKPCEMLVTVASTGVQDFAVAMPKGSKLRDGINLALQSLKNDGELQKLIRKWFTKAECEANQDVQGSELTLGQVAGLFYVLLGGLGLALGVALLEFCQHGRAEAARANVPLGAALRARAQLASSGTNRDRKNNSQRTPQRDSDRLGWNGGAFTGVSYYSPATQIGQEETSLHASFTQV</sequence>
<keyword evidence="14" id="KW-0407">Ion channel</keyword>
<evidence type="ECO:0000256" key="11">
    <source>
        <dbReference type="ARBA" id="ARBA00023180"/>
    </source>
</evidence>
<dbReference type="InterPro" id="IPR015683">
    <property type="entry name" value="Ionotropic_Glu_rcpt"/>
</dbReference>
<accession>A0A8R2C7V1</accession>
<dbReference type="FunFam" id="1.10.287.70:FF:000143">
    <property type="entry name" value="Probable glutamate receptor"/>
    <property type="match status" value="1"/>
</dbReference>
<feature type="transmembrane region" description="Helical" evidence="19">
    <location>
        <begin position="648"/>
        <end position="670"/>
    </location>
</feature>
<reference evidence="23" key="2">
    <citation type="submission" date="2022-06" db="UniProtKB">
        <authorList>
            <consortium name="EnsemblMetazoa"/>
        </authorList>
    </citation>
    <scope>IDENTIFICATION</scope>
    <source>
        <strain evidence="23">p50T (Dazao)</strain>
    </source>
</reference>
<protein>
    <recommendedName>
        <fullName evidence="25">Glutamate receptor 1-like</fullName>
    </recommendedName>
</protein>
<evidence type="ECO:0000256" key="15">
    <source>
        <dbReference type="ARBA" id="ARBA00034100"/>
    </source>
</evidence>
<keyword evidence="11" id="KW-0325">Glycoprotein</keyword>
<evidence type="ECO:0000259" key="21">
    <source>
        <dbReference type="SMART" id="SM00079"/>
    </source>
</evidence>
<evidence type="ECO:0000256" key="1">
    <source>
        <dbReference type="ARBA" id="ARBA00004651"/>
    </source>
</evidence>
<feature type="signal peptide" evidence="20">
    <location>
        <begin position="1"/>
        <end position="26"/>
    </location>
</feature>
<keyword evidence="20" id="KW-0732">Signal</keyword>
<dbReference type="GO" id="GO:0038023">
    <property type="term" value="F:signaling receptor activity"/>
    <property type="evidence" value="ECO:0007669"/>
    <property type="project" value="InterPro"/>
</dbReference>
<feature type="domain" description="Ionotropic glutamate receptor C-terminal" evidence="21">
    <location>
        <begin position="430"/>
        <end position="778"/>
    </location>
</feature>
<feature type="transmembrane region" description="Helical" evidence="19">
    <location>
        <begin position="561"/>
        <end position="580"/>
    </location>
</feature>
<feature type="domain" description="Ionotropic glutamate receptor L-glutamate and glycine-binding" evidence="22">
    <location>
        <begin position="440"/>
        <end position="507"/>
    </location>
</feature>
<dbReference type="GO" id="GO:0045211">
    <property type="term" value="C:postsynaptic membrane"/>
    <property type="evidence" value="ECO:0007669"/>
    <property type="project" value="UniProtKB-SubCell"/>
</dbReference>
<evidence type="ECO:0000256" key="12">
    <source>
        <dbReference type="ARBA" id="ARBA00023257"/>
    </source>
</evidence>
<evidence type="ECO:0000256" key="4">
    <source>
        <dbReference type="ARBA" id="ARBA00022475"/>
    </source>
</evidence>
<feature type="binding site" evidence="16">
    <location>
        <position position="714"/>
    </location>
    <ligand>
        <name>L-glutamate</name>
        <dbReference type="ChEBI" id="CHEBI:29985"/>
    </ligand>
</feature>
<evidence type="ECO:0000313" key="24">
    <source>
        <dbReference type="Proteomes" id="UP000005204"/>
    </source>
</evidence>
<feature type="binding site" evidence="16">
    <location>
        <position position="516"/>
    </location>
    <ligand>
        <name>L-glutamate</name>
        <dbReference type="ChEBI" id="CHEBI:29985"/>
    </ligand>
</feature>
<feature type="disulfide bond" evidence="17">
    <location>
        <begin position="727"/>
        <end position="781"/>
    </location>
</feature>
<evidence type="ECO:0000256" key="16">
    <source>
        <dbReference type="PIRSR" id="PIRSR601508-1"/>
    </source>
</evidence>
<keyword evidence="10" id="KW-0675">Receptor</keyword>
<evidence type="ECO:0000256" key="17">
    <source>
        <dbReference type="PIRSR" id="PIRSR601508-3"/>
    </source>
</evidence>
<dbReference type="GO" id="GO:0015276">
    <property type="term" value="F:ligand-gated monoatomic ion channel activity"/>
    <property type="evidence" value="ECO:0007669"/>
    <property type="project" value="InterPro"/>
</dbReference>
<name>A0A8R2C7V1_BOMMO</name>
<evidence type="ECO:0000259" key="22">
    <source>
        <dbReference type="SMART" id="SM00918"/>
    </source>
</evidence>
<dbReference type="InterPro" id="IPR001828">
    <property type="entry name" value="ANF_lig-bd_rcpt"/>
</dbReference>
<evidence type="ECO:0000256" key="13">
    <source>
        <dbReference type="ARBA" id="ARBA00023286"/>
    </source>
</evidence>
<dbReference type="Gene3D" id="3.40.190.10">
    <property type="entry name" value="Periplasmic binding protein-like II"/>
    <property type="match status" value="3"/>
</dbReference>
<dbReference type="SUPFAM" id="SSF53850">
    <property type="entry name" value="Periplasmic binding protein-like II"/>
    <property type="match status" value="1"/>
</dbReference>
<feature type="compositionally biased region" description="Basic and acidic residues" evidence="18">
    <location>
        <begin position="850"/>
        <end position="867"/>
    </location>
</feature>
<dbReference type="FunFam" id="3.40.190.10:FF:000024">
    <property type="entry name" value="Glutamate receptor, ionotropic, delta 1"/>
    <property type="match status" value="1"/>
</dbReference>
<keyword evidence="7" id="KW-0770">Synapse</keyword>
<dbReference type="Gene3D" id="1.10.287.70">
    <property type="match status" value="1"/>
</dbReference>
<evidence type="ECO:0000256" key="2">
    <source>
        <dbReference type="ARBA" id="ARBA00008685"/>
    </source>
</evidence>
<dbReference type="FunFam" id="3.40.50.2300:FF:000186">
    <property type="entry name" value="Glutamate receptor 1"/>
    <property type="match status" value="1"/>
</dbReference>
<dbReference type="SMR" id="A0A8R2C7V1"/>
<evidence type="ECO:0000256" key="6">
    <source>
        <dbReference type="ARBA" id="ARBA00022989"/>
    </source>
</evidence>
<evidence type="ECO:0000256" key="20">
    <source>
        <dbReference type="SAM" id="SignalP"/>
    </source>
</evidence>
<keyword evidence="13" id="KW-1071">Ligand-gated ion channel</keyword>
<comment type="subcellular location">
    <subcellularLocation>
        <location evidence="1">Cell membrane</location>
        <topology evidence="1">Multi-pass membrane protein</topology>
    </subcellularLocation>
    <subcellularLocation>
        <location evidence="15">Postsynaptic cell membrane</location>
    </subcellularLocation>
</comment>
<evidence type="ECO:0000256" key="10">
    <source>
        <dbReference type="ARBA" id="ARBA00023170"/>
    </source>
</evidence>
<dbReference type="SMART" id="SM00918">
    <property type="entry name" value="Lig_chan-Glu_bd"/>
    <property type="match status" value="1"/>
</dbReference>
<evidence type="ECO:0000256" key="8">
    <source>
        <dbReference type="ARBA" id="ARBA00023065"/>
    </source>
</evidence>
<dbReference type="InterPro" id="IPR001508">
    <property type="entry name" value="Iono_Glu_rcpt_met"/>
</dbReference>
<dbReference type="InterPro" id="IPR001320">
    <property type="entry name" value="Iontro_rcpt_C"/>
</dbReference>
<evidence type="ECO:0000256" key="9">
    <source>
        <dbReference type="ARBA" id="ARBA00023136"/>
    </source>
</evidence>
<feature type="transmembrane region" description="Helical" evidence="19">
    <location>
        <begin position="799"/>
        <end position="819"/>
    </location>
</feature>
<evidence type="ECO:0000256" key="18">
    <source>
        <dbReference type="SAM" id="MobiDB-lite"/>
    </source>
</evidence>
<dbReference type="InterPro" id="IPR028082">
    <property type="entry name" value="Peripla_BP_I"/>
</dbReference>
<dbReference type="CDD" id="cd06380">
    <property type="entry name" value="PBP1_iGluR_AMPA"/>
    <property type="match status" value="1"/>
</dbReference>
<keyword evidence="8" id="KW-0406">Ion transport</keyword>
<dbReference type="SUPFAM" id="SSF81324">
    <property type="entry name" value="Voltage-gated potassium channels"/>
    <property type="match status" value="1"/>
</dbReference>
<dbReference type="Proteomes" id="UP000005204">
    <property type="component" value="Unassembled WGS sequence"/>
</dbReference>
<feature type="chain" id="PRO_5035770457" description="Glutamate receptor 1-like" evidence="20">
    <location>
        <begin position="27"/>
        <end position="901"/>
    </location>
</feature>
<evidence type="ECO:0000256" key="19">
    <source>
        <dbReference type="SAM" id="Phobius"/>
    </source>
</evidence>
<keyword evidence="12" id="KW-0628">Postsynaptic cell membrane</keyword>
<comment type="similarity">
    <text evidence="2">Belongs to the glutamate-gated ion channel (TC 1.A.10.1) family.</text>
</comment>
<dbReference type="AlphaFoldDB" id="A0A8R2C7V1"/>
<dbReference type="Pfam" id="PF10613">
    <property type="entry name" value="Lig_chan-Glu_bd"/>
    <property type="match status" value="1"/>
</dbReference>
<dbReference type="PRINTS" id="PR00177">
    <property type="entry name" value="NMDARECEPTOR"/>
</dbReference>
<keyword evidence="3" id="KW-0813">Transport</keyword>
<dbReference type="SMART" id="SM00079">
    <property type="entry name" value="PBPe"/>
    <property type="match status" value="1"/>
</dbReference>
<keyword evidence="5 19" id="KW-0812">Transmembrane</keyword>
<dbReference type="InterPro" id="IPR019594">
    <property type="entry name" value="Glu/Gly-bd"/>
</dbReference>
<dbReference type="Pfam" id="PF01094">
    <property type="entry name" value="ANF_receptor"/>
    <property type="match status" value="1"/>
</dbReference>
<evidence type="ECO:0000256" key="14">
    <source>
        <dbReference type="ARBA" id="ARBA00023303"/>
    </source>
</evidence>
<evidence type="ECO:0000256" key="5">
    <source>
        <dbReference type="ARBA" id="ARBA00022692"/>
    </source>
</evidence>
<dbReference type="Pfam" id="PF00060">
    <property type="entry name" value="Lig_chan"/>
    <property type="match status" value="1"/>
</dbReference>
<keyword evidence="4" id="KW-1003">Cell membrane</keyword>
<proteinExistence type="inferred from homology"/>
<dbReference type="EnsemblMetazoa" id="XM_012693637.3">
    <property type="protein sequence ID" value="XP_012549091.2"/>
    <property type="gene ID" value="LOC101741118"/>
</dbReference>
<feature type="disulfide bond" evidence="17">
    <location>
        <begin position="83"/>
        <end position="342"/>
    </location>
</feature>
<keyword evidence="6 19" id="KW-1133">Transmembrane helix</keyword>
<reference evidence="24" key="1">
    <citation type="journal article" date="2008" name="Insect Biochem. Mol. Biol.">
        <title>The genome of a lepidopteran model insect, the silkworm Bombyx mori.</title>
        <authorList>
            <consortium name="International Silkworm Genome Consortium"/>
        </authorList>
    </citation>
    <scope>NUCLEOTIDE SEQUENCE [LARGE SCALE GENOMIC DNA]</scope>
    <source>
        <strain evidence="24">p50T</strain>
    </source>
</reference>
<feature type="binding site" evidence="16">
    <location>
        <position position="518"/>
    </location>
    <ligand>
        <name>L-glutamate</name>
        <dbReference type="ChEBI" id="CHEBI:29985"/>
    </ligand>
</feature>
<organism evidence="23 24">
    <name type="scientific">Bombyx mori</name>
    <name type="common">Silk moth</name>
    <dbReference type="NCBI Taxonomy" id="7091"/>
    <lineage>
        <taxon>Eukaryota</taxon>
        <taxon>Metazoa</taxon>
        <taxon>Ecdysozoa</taxon>
        <taxon>Arthropoda</taxon>
        <taxon>Hexapoda</taxon>
        <taxon>Insecta</taxon>
        <taxon>Pterygota</taxon>
        <taxon>Neoptera</taxon>
        <taxon>Endopterygota</taxon>
        <taxon>Lepidoptera</taxon>
        <taxon>Glossata</taxon>
        <taxon>Ditrysia</taxon>
        <taxon>Bombycoidea</taxon>
        <taxon>Bombycidae</taxon>
        <taxon>Bombycinae</taxon>
        <taxon>Bombyx</taxon>
    </lineage>
</organism>
<feature type="binding site" evidence="16">
    <location>
        <position position="523"/>
    </location>
    <ligand>
        <name>L-glutamate</name>
        <dbReference type="ChEBI" id="CHEBI:29985"/>
    </ligand>
</feature>
<dbReference type="PANTHER" id="PTHR18966">
    <property type="entry name" value="IONOTROPIC GLUTAMATE RECEPTOR"/>
    <property type="match status" value="1"/>
</dbReference>
<evidence type="ECO:0000313" key="23">
    <source>
        <dbReference type="EnsemblMetazoa" id="XP_012549091.2"/>
    </source>
</evidence>